<dbReference type="EMBL" id="CP133720">
    <property type="protein sequence ID" value="WMW80527.1"/>
    <property type="molecule type" value="Genomic_DNA"/>
</dbReference>
<dbReference type="RefSeq" id="WP_309482019.1">
    <property type="nucleotide sequence ID" value="NZ_CP133720.1"/>
</dbReference>
<accession>A0ABY9RH19</accession>
<gene>
    <name evidence="1" type="ORF">RF679_18085</name>
</gene>
<keyword evidence="2" id="KW-1185">Reference proteome</keyword>
<name>A0ABY9RH19_9BURK</name>
<sequence>MDFLMLYRIIECLRNGEALDQNVYEGAFWSAVGPLSEKSVAEDGSSQVFPDFTRGDWKTTKALSIIS</sequence>
<evidence type="ECO:0000313" key="1">
    <source>
        <dbReference type="EMBL" id="WMW80527.1"/>
    </source>
</evidence>
<evidence type="ECO:0000313" key="2">
    <source>
        <dbReference type="Proteomes" id="UP001181355"/>
    </source>
</evidence>
<organism evidence="1 2">
    <name type="scientific">Undibacterium cyanobacteriorum</name>
    <dbReference type="NCBI Taxonomy" id="3073561"/>
    <lineage>
        <taxon>Bacteria</taxon>
        <taxon>Pseudomonadati</taxon>
        <taxon>Pseudomonadota</taxon>
        <taxon>Betaproteobacteria</taxon>
        <taxon>Burkholderiales</taxon>
        <taxon>Oxalobacteraceae</taxon>
        <taxon>Undibacterium</taxon>
    </lineage>
</organism>
<proteinExistence type="predicted"/>
<reference evidence="1" key="1">
    <citation type="submission" date="2023-09" db="EMBL/GenBank/DDBJ databases">
        <title>Undibacterium sp. 20NA77.5 isolated from freshwater.</title>
        <authorList>
            <person name="Le V."/>
            <person name="Ko S.-R."/>
            <person name="Ahn C.-Y."/>
            <person name="Oh H.-M."/>
        </authorList>
    </citation>
    <scope>NUCLEOTIDE SEQUENCE</scope>
    <source>
        <strain evidence="1">20NA77.5</strain>
    </source>
</reference>
<protein>
    <submittedName>
        <fullName evidence="1">Uncharacterized protein</fullName>
    </submittedName>
</protein>
<dbReference type="Gene3D" id="3.30.360.10">
    <property type="entry name" value="Dihydrodipicolinate Reductase, domain 2"/>
    <property type="match status" value="1"/>
</dbReference>
<dbReference type="Proteomes" id="UP001181355">
    <property type="component" value="Chromosome"/>
</dbReference>